<dbReference type="PANTHER" id="PTHR43421:SF1">
    <property type="entry name" value="METALLOPROTEASE PMBA"/>
    <property type="match status" value="1"/>
</dbReference>
<dbReference type="Gene3D" id="3.30.2290.10">
    <property type="entry name" value="PmbA/TldD superfamily"/>
    <property type="match status" value="1"/>
</dbReference>
<accession>A0A7X6ICA1</accession>
<dbReference type="InterPro" id="IPR036059">
    <property type="entry name" value="TldD/PmbA_sf"/>
</dbReference>
<dbReference type="SUPFAM" id="SSF111283">
    <property type="entry name" value="Putative modulator of DNA gyrase, PmbA/TldD"/>
    <property type="match status" value="1"/>
</dbReference>
<dbReference type="Proteomes" id="UP000534783">
    <property type="component" value="Unassembled WGS sequence"/>
</dbReference>
<dbReference type="InterPro" id="IPR047657">
    <property type="entry name" value="PmbA"/>
</dbReference>
<keyword evidence="6" id="KW-1185">Reference proteome</keyword>
<dbReference type="GO" id="GO:0005829">
    <property type="term" value="C:cytosol"/>
    <property type="evidence" value="ECO:0007669"/>
    <property type="project" value="TreeGrafter"/>
</dbReference>
<gene>
    <name evidence="5" type="ORF">MNODULE_17890</name>
</gene>
<sequence>MQFDLNRAKELLKRAEKRGATGGDLIVVEGDSFSAQVRLKEVEKISNARGKSLGLRLFFGNRSAITSTSDLSPASLDRLLDDTCTLAQIAAEDTFAGLPAPELLAKSFPELDLVDTEVEKIPIEQKIDLARRAEQAALEQDPRLTNSEGADFGHYHTFVLYAASNGFQGHYETTGASLSAMPIAVQDGQMQRDYWYSSRRKLKDLESPESIGRTAAIRTLRRLGARKVTTQQVPVVFDPQLAASLLGHLSSAVSGYSIYKGASFLIDQVGNPIASSGVTVYDDPTLCSGLGSRPFDGEGLPSYRKTVVENGVLKTYLLDTYSGKKLGLPSTGNAVRGIGDPPSVGSSNFHMKPGPYTPEEIIRSVKSGLYVTELIGFGVNLVTGDYSRGAVGLWIENGELAYPVEEITIAGNLKEMFRQIEMVGNDLDPWRKTAAPTLKISRMTVAGN</sequence>
<evidence type="ECO:0000259" key="4">
    <source>
        <dbReference type="Pfam" id="PF19290"/>
    </source>
</evidence>
<protein>
    <submittedName>
        <fullName evidence="5">TldD/PmbA family protein</fullName>
    </submittedName>
</protein>
<dbReference type="PANTHER" id="PTHR43421">
    <property type="entry name" value="METALLOPROTEASE PMBA"/>
    <property type="match status" value="1"/>
</dbReference>
<reference evidence="5 6" key="1">
    <citation type="journal article" date="2020" name="Nature">
        <title>Bacterial chemolithoautotrophy via manganese oxidation.</title>
        <authorList>
            <person name="Yu H."/>
            <person name="Leadbetter J.R."/>
        </authorList>
    </citation>
    <scope>NUCLEOTIDE SEQUENCE [LARGE SCALE GENOMIC DNA]</scope>
    <source>
        <strain evidence="5 6">Mn-1</strain>
    </source>
</reference>
<dbReference type="Pfam" id="PF01523">
    <property type="entry name" value="PmbA_TldD_1st"/>
    <property type="match status" value="1"/>
</dbReference>
<comment type="caution">
    <text evidence="5">The sequence shown here is derived from an EMBL/GenBank/DDBJ whole genome shotgun (WGS) entry which is preliminary data.</text>
</comment>
<dbReference type="Pfam" id="PF19289">
    <property type="entry name" value="PmbA_TldD_3rd"/>
    <property type="match status" value="1"/>
</dbReference>
<dbReference type="InterPro" id="IPR002510">
    <property type="entry name" value="Metalloprtase-TldD/E_N"/>
</dbReference>
<evidence type="ECO:0000313" key="5">
    <source>
        <dbReference type="EMBL" id="NKE72626.1"/>
    </source>
</evidence>
<feature type="domain" description="Metalloprotease TldD/E N-terminal" evidence="2">
    <location>
        <begin position="24"/>
        <end position="84"/>
    </location>
</feature>
<name>A0A7X6ICA1_9BACT</name>
<dbReference type="EMBL" id="VTOW01000003">
    <property type="protein sequence ID" value="NKE72626.1"/>
    <property type="molecule type" value="Genomic_DNA"/>
</dbReference>
<comment type="similarity">
    <text evidence="1">Belongs to the peptidase U62 family.</text>
</comment>
<evidence type="ECO:0000259" key="3">
    <source>
        <dbReference type="Pfam" id="PF19289"/>
    </source>
</evidence>
<feature type="domain" description="Metalloprotease TldD/E C-terminal" evidence="3">
    <location>
        <begin position="230"/>
        <end position="447"/>
    </location>
</feature>
<dbReference type="GO" id="GO:0006508">
    <property type="term" value="P:proteolysis"/>
    <property type="evidence" value="ECO:0007669"/>
    <property type="project" value="InterPro"/>
</dbReference>
<proteinExistence type="inferred from homology"/>
<organism evidence="5 6">
    <name type="scientific">Candidatus Manganitrophus noduliformans</name>
    <dbReference type="NCBI Taxonomy" id="2606439"/>
    <lineage>
        <taxon>Bacteria</taxon>
        <taxon>Pseudomonadati</taxon>
        <taxon>Nitrospirota</taxon>
        <taxon>Nitrospiria</taxon>
        <taxon>Candidatus Troglogloeales</taxon>
        <taxon>Candidatus Manganitrophaceae</taxon>
        <taxon>Candidatus Manganitrophus</taxon>
    </lineage>
</organism>
<feature type="domain" description="Metalloprotease TldD/E central" evidence="4">
    <location>
        <begin position="119"/>
        <end position="223"/>
    </location>
</feature>
<evidence type="ECO:0000256" key="1">
    <source>
        <dbReference type="ARBA" id="ARBA00005836"/>
    </source>
</evidence>
<evidence type="ECO:0000259" key="2">
    <source>
        <dbReference type="Pfam" id="PF01523"/>
    </source>
</evidence>
<dbReference type="InterPro" id="IPR035068">
    <property type="entry name" value="TldD/PmbA_N"/>
</dbReference>
<dbReference type="RefSeq" id="WP_168062458.1">
    <property type="nucleotide sequence ID" value="NZ_VTOW01000003.1"/>
</dbReference>
<dbReference type="GO" id="GO:0008237">
    <property type="term" value="F:metallopeptidase activity"/>
    <property type="evidence" value="ECO:0007669"/>
    <property type="project" value="InterPro"/>
</dbReference>
<dbReference type="InterPro" id="IPR045570">
    <property type="entry name" value="Metalloprtase-TldD/E_cen_dom"/>
</dbReference>
<evidence type="ECO:0000313" key="6">
    <source>
        <dbReference type="Proteomes" id="UP000534783"/>
    </source>
</evidence>
<dbReference type="Pfam" id="PF19290">
    <property type="entry name" value="PmbA_TldD_2nd"/>
    <property type="match status" value="1"/>
</dbReference>
<dbReference type="InterPro" id="IPR045569">
    <property type="entry name" value="Metalloprtase-TldD/E_C"/>
</dbReference>
<dbReference type="AlphaFoldDB" id="A0A7X6ICA1"/>